<evidence type="ECO:0000256" key="7">
    <source>
        <dbReference type="SAM" id="Phobius"/>
    </source>
</evidence>
<feature type="compositionally biased region" description="Basic and acidic residues" evidence="6">
    <location>
        <begin position="1"/>
        <end position="26"/>
    </location>
</feature>
<feature type="region of interest" description="Disordered" evidence="6">
    <location>
        <begin position="762"/>
        <end position="783"/>
    </location>
</feature>
<comment type="similarity">
    <text evidence="2">Belongs to the CTL (choline transporter-like) family.</text>
</comment>
<dbReference type="GO" id="GO:0022857">
    <property type="term" value="F:transmembrane transporter activity"/>
    <property type="evidence" value="ECO:0007669"/>
    <property type="project" value="InterPro"/>
</dbReference>
<feature type="region of interest" description="Disordered" evidence="6">
    <location>
        <begin position="468"/>
        <end position="503"/>
    </location>
</feature>
<keyword evidence="3 7" id="KW-0812">Transmembrane</keyword>
<feature type="compositionally biased region" description="Basic residues" evidence="6">
    <location>
        <begin position="38"/>
        <end position="57"/>
    </location>
</feature>
<dbReference type="GO" id="GO:0016020">
    <property type="term" value="C:membrane"/>
    <property type="evidence" value="ECO:0007669"/>
    <property type="project" value="UniProtKB-SubCell"/>
</dbReference>
<name>A0A9N8F2M6_9STRA</name>
<evidence type="ECO:0000256" key="4">
    <source>
        <dbReference type="ARBA" id="ARBA00022989"/>
    </source>
</evidence>
<feature type="transmembrane region" description="Helical" evidence="7">
    <location>
        <begin position="545"/>
        <end position="564"/>
    </location>
</feature>
<organism evidence="8 9">
    <name type="scientific">Seminavis robusta</name>
    <dbReference type="NCBI Taxonomy" id="568900"/>
    <lineage>
        <taxon>Eukaryota</taxon>
        <taxon>Sar</taxon>
        <taxon>Stramenopiles</taxon>
        <taxon>Ochrophyta</taxon>
        <taxon>Bacillariophyta</taxon>
        <taxon>Bacillariophyceae</taxon>
        <taxon>Bacillariophycidae</taxon>
        <taxon>Naviculales</taxon>
        <taxon>Naviculaceae</taxon>
        <taxon>Seminavis</taxon>
    </lineage>
</organism>
<feature type="compositionally biased region" description="Acidic residues" evidence="6">
    <location>
        <begin position="105"/>
        <end position="117"/>
    </location>
</feature>
<evidence type="ECO:0000256" key="5">
    <source>
        <dbReference type="ARBA" id="ARBA00023136"/>
    </source>
</evidence>
<keyword evidence="5 7" id="KW-0472">Membrane</keyword>
<evidence type="ECO:0000256" key="1">
    <source>
        <dbReference type="ARBA" id="ARBA00004141"/>
    </source>
</evidence>
<evidence type="ECO:0000256" key="2">
    <source>
        <dbReference type="ARBA" id="ARBA00007168"/>
    </source>
</evidence>
<feature type="transmembrane region" description="Helical" evidence="7">
    <location>
        <begin position="654"/>
        <end position="677"/>
    </location>
</feature>
<evidence type="ECO:0000313" key="8">
    <source>
        <dbReference type="EMBL" id="CAB9530850.1"/>
    </source>
</evidence>
<feature type="transmembrane region" description="Helical" evidence="7">
    <location>
        <begin position="619"/>
        <end position="642"/>
    </location>
</feature>
<evidence type="ECO:0000256" key="6">
    <source>
        <dbReference type="SAM" id="MobiDB-lite"/>
    </source>
</evidence>
<feature type="compositionally biased region" description="Low complexity" evidence="6">
    <location>
        <begin position="478"/>
        <end position="493"/>
    </location>
</feature>
<feature type="compositionally biased region" description="Basic and acidic residues" evidence="6">
    <location>
        <begin position="73"/>
        <end position="82"/>
    </location>
</feature>
<reference evidence="8" key="1">
    <citation type="submission" date="2020-06" db="EMBL/GenBank/DDBJ databases">
        <authorList>
            <consortium name="Plant Systems Biology data submission"/>
        </authorList>
    </citation>
    <scope>NUCLEOTIDE SEQUENCE</scope>
    <source>
        <strain evidence="8">D6</strain>
    </source>
</reference>
<dbReference type="PANTHER" id="PTHR12385">
    <property type="entry name" value="CHOLINE TRANSPORTER-LIKE (SLC FAMILY 44)"/>
    <property type="match status" value="1"/>
</dbReference>
<evidence type="ECO:0000256" key="3">
    <source>
        <dbReference type="ARBA" id="ARBA00022692"/>
    </source>
</evidence>
<evidence type="ECO:0000313" key="9">
    <source>
        <dbReference type="Proteomes" id="UP001153069"/>
    </source>
</evidence>
<dbReference type="OrthoDB" id="45106at2759"/>
<feature type="transmembrane region" description="Helical" evidence="7">
    <location>
        <begin position="517"/>
        <end position="539"/>
    </location>
</feature>
<gene>
    <name evidence="8" type="ORF">SEMRO_3075_G343300.1</name>
</gene>
<dbReference type="AlphaFoldDB" id="A0A9N8F2M6"/>
<dbReference type="InterPro" id="IPR007603">
    <property type="entry name" value="Choline_transptr-like"/>
</dbReference>
<comment type="subcellular location">
    <subcellularLocation>
        <location evidence="1">Membrane</location>
        <topology evidence="1">Multi-pass membrane protein</topology>
    </subcellularLocation>
</comment>
<feature type="transmembrane region" description="Helical" evidence="7">
    <location>
        <begin position="355"/>
        <end position="372"/>
    </location>
</feature>
<keyword evidence="4 7" id="KW-1133">Transmembrane helix</keyword>
<accession>A0A9N8F2M6</accession>
<keyword evidence="9" id="KW-1185">Reference proteome</keyword>
<dbReference type="PANTHER" id="PTHR12385:SF4">
    <property type="entry name" value="PROTEIN PNS1"/>
    <property type="match status" value="1"/>
</dbReference>
<feature type="transmembrane region" description="Helical" evidence="7">
    <location>
        <begin position="571"/>
        <end position="591"/>
    </location>
</feature>
<dbReference type="Pfam" id="PF04515">
    <property type="entry name" value="Choline_transpo"/>
    <property type="match status" value="1"/>
</dbReference>
<sequence length="861" mass="95388">MREGKRSYFRRDKSSSSSEEQRDRVRGSSSSSREAKPKSKAKRMFSRKAKKRKKSSKSQKMASETTALSPTTDNHKAVDVKHQHFHIPQKFKFLDTPTPQQTTDESTDTGTDQDDFGVLDEQDENVNLVSTEHSYISDNDPYIYSDDSESFSDAYFRPQISDYPAVLYPRSSSHGSFTSSFRDEHRIGITDEGPWSATSPPPLPPGNPINPFHNNTPPHALNYSTVMLGQATSDRSGSPFKHSGSSIASILEDSPADEEQQQLLGDDLAGHHYYGGLQNTLNIGTPAGAAEADAQYLRQTKKERRKIRKQQKAAARQRQMQMLQNQKQREQAVRERTVSEVKGRPQDETVCRDSVYAYVFVVHLLLVFALAVNSGTTVMFSKDAATWGTIAQTSKTNTNTATNTKTTFFQRNKAKRRLLDRIFIETADYPLFRRLDSPLLDTGNTISKNSSLHDVLLKKNDTKDLLSDDAIAPEDSKSSSSSSSSSSYSTKTPTSPPAPTPNKITDPTSFTIDYRNAIALLGVSGFYACILSYLSFGFMLIMSRALIQVTLVFSIILSLAWGMLGLTIDPYGVISIMGFGALLLTLGYTIYNWQRVPFASTNLHTALCAMRCTSDITLLGMGAILVAFAWTVVWGMAFIGAVDTFDPNKCTNQSLCVFEIPLIRFGLYGFFIISFYWTNAVIKNILRVTVASAIGTWWYYPQEISPICSPAVGQPLLRSLTKSLGSICLGSLVSRPLQCIHMLGQCFFCMCNFRRHTAPTVFSDEADEEGETREKETMGGGDVESALVVPATPTGTASLNGSTVSKDAKPIGSRLRCFNHPTPTLECMATTFAKAERRPSNCLKHVNGWKLSETTLFRTCF</sequence>
<proteinExistence type="inferred from homology"/>
<comment type="caution">
    <text evidence="8">The sequence shown here is derived from an EMBL/GenBank/DDBJ whole genome shotgun (WGS) entry which is preliminary data.</text>
</comment>
<dbReference type="Proteomes" id="UP001153069">
    <property type="component" value="Unassembled WGS sequence"/>
</dbReference>
<protein>
    <submittedName>
        <fullName evidence="8">Plasma-membrane choline transporter</fullName>
    </submittedName>
</protein>
<dbReference type="EMBL" id="CAICTM010003073">
    <property type="protein sequence ID" value="CAB9530850.1"/>
    <property type="molecule type" value="Genomic_DNA"/>
</dbReference>
<feature type="region of interest" description="Disordered" evidence="6">
    <location>
        <begin position="1"/>
        <end position="117"/>
    </location>
</feature>